<evidence type="ECO:0000256" key="1">
    <source>
        <dbReference type="SAM" id="MobiDB-lite"/>
    </source>
</evidence>
<feature type="region of interest" description="Disordered" evidence="1">
    <location>
        <begin position="1"/>
        <end position="35"/>
    </location>
</feature>
<evidence type="ECO:0000313" key="3">
    <source>
        <dbReference type="Proteomes" id="UP000887009"/>
    </source>
</evidence>
<protein>
    <submittedName>
        <fullName evidence="2">Uncharacterized protein</fullName>
    </submittedName>
</protein>
<dbReference type="AlphaFoldDB" id="A0AAI9KQU6"/>
<dbReference type="Proteomes" id="UP000887009">
    <property type="component" value="Unassembled WGS sequence"/>
</dbReference>
<sequence length="101" mass="10451">MIGHAPGAPITGKEPSPDPAACPPARLASPKGLRRCKGERDLGEWRLRGSEGRKTLSSLEEEARMDGACASSGPEGSEGVGDPQAHCDPLPDYGLTCTPAI</sequence>
<evidence type="ECO:0000313" key="2">
    <source>
        <dbReference type="EMBL" id="GJA54364.1"/>
    </source>
</evidence>
<reference evidence="2" key="1">
    <citation type="submission" date="2021-07" db="EMBL/GenBank/DDBJ databases">
        <title>Draft genome sequence of carbapenem-resistant Aeromonas spp. in Japan.</title>
        <authorList>
            <person name="Maehana S."/>
            <person name="Suzuki M."/>
            <person name="Kitasato H."/>
        </authorList>
    </citation>
    <scope>NUCLEOTIDE SEQUENCE</scope>
    <source>
        <strain evidence="2">KAM348</strain>
    </source>
</reference>
<name>A0AAI9KQU6_AERCA</name>
<organism evidence="2 3">
    <name type="scientific">Aeromonas caviae</name>
    <name type="common">Aeromonas punctata</name>
    <dbReference type="NCBI Taxonomy" id="648"/>
    <lineage>
        <taxon>Bacteria</taxon>
        <taxon>Pseudomonadati</taxon>
        <taxon>Pseudomonadota</taxon>
        <taxon>Gammaproteobacteria</taxon>
        <taxon>Aeromonadales</taxon>
        <taxon>Aeromonadaceae</taxon>
        <taxon>Aeromonas</taxon>
    </lineage>
</organism>
<dbReference type="EMBL" id="BPNL01000017">
    <property type="protein sequence ID" value="GJA54364.1"/>
    <property type="molecule type" value="Genomic_DNA"/>
</dbReference>
<feature type="region of interest" description="Disordered" evidence="1">
    <location>
        <begin position="47"/>
        <end position="92"/>
    </location>
</feature>
<proteinExistence type="predicted"/>
<gene>
    <name evidence="2" type="ORF">KAM348_17870</name>
</gene>
<accession>A0AAI9KQU6</accession>
<comment type="caution">
    <text evidence="2">The sequence shown here is derived from an EMBL/GenBank/DDBJ whole genome shotgun (WGS) entry which is preliminary data.</text>
</comment>